<keyword evidence="3" id="KW-1185">Reference proteome</keyword>
<dbReference type="Pfam" id="PF00583">
    <property type="entry name" value="Acetyltransf_1"/>
    <property type="match status" value="1"/>
</dbReference>
<name>A0ABS1VCK2_9PROT</name>
<dbReference type="InterPro" id="IPR016181">
    <property type="entry name" value="Acyl_CoA_acyltransferase"/>
</dbReference>
<protein>
    <submittedName>
        <fullName evidence="2">N-acetyltransferase</fullName>
    </submittedName>
</protein>
<dbReference type="Proteomes" id="UP000606490">
    <property type="component" value="Unassembled WGS sequence"/>
</dbReference>
<dbReference type="EMBL" id="JAEUXJ010000038">
    <property type="protein sequence ID" value="MBL6459406.1"/>
    <property type="molecule type" value="Genomic_DNA"/>
</dbReference>
<dbReference type="CDD" id="cd04301">
    <property type="entry name" value="NAT_SF"/>
    <property type="match status" value="1"/>
</dbReference>
<organism evidence="2 3">
    <name type="scientific">Belnapia mucosa</name>
    <dbReference type="NCBI Taxonomy" id="2804532"/>
    <lineage>
        <taxon>Bacteria</taxon>
        <taxon>Pseudomonadati</taxon>
        <taxon>Pseudomonadota</taxon>
        <taxon>Alphaproteobacteria</taxon>
        <taxon>Acetobacterales</taxon>
        <taxon>Roseomonadaceae</taxon>
        <taxon>Belnapia</taxon>
    </lineage>
</organism>
<reference evidence="2 3" key="1">
    <citation type="submission" date="2021-01" db="EMBL/GenBank/DDBJ databases">
        <title>Belnapia mucosa sp. nov. and Belnapia arida sp. nov., isolated from the Tabernas Desert (Almeria, Spain).</title>
        <authorList>
            <person name="Molina-Menor E."/>
            <person name="Vidal-Verdu A."/>
            <person name="Calonge A."/>
            <person name="Satari L."/>
            <person name="Pereto Magraner J."/>
            <person name="Porcar Miralles M."/>
        </authorList>
    </citation>
    <scope>NUCLEOTIDE SEQUENCE [LARGE SCALE GENOMIC DNA]</scope>
    <source>
        <strain evidence="2 3">T6</strain>
    </source>
</reference>
<evidence type="ECO:0000313" key="2">
    <source>
        <dbReference type="EMBL" id="MBL6459406.1"/>
    </source>
</evidence>
<gene>
    <name evidence="2" type="ORF">JMJ55_29250</name>
</gene>
<dbReference type="PANTHER" id="PTHR43072:SF8">
    <property type="entry name" value="ACYLTRANSFERASE FABY-RELATED"/>
    <property type="match status" value="1"/>
</dbReference>
<dbReference type="PANTHER" id="PTHR43072">
    <property type="entry name" value="N-ACETYLTRANSFERASE"/>
    <property type="match status" value="1"/>
</dbReference>
<accession>A0ABS1VCK2</accession>
<evidence type="ECO:0000313" key="3">
    <source>
        <dbReference type="Proteomes" id="UP000606490"/>
    </source>
</evidence>
<evidence type="ECO:0000259" key="1">
    <source>
        <dbReference type="PROSITE" id="PS51186"/>
    </source>
</evidence>
<dbReference type="PROSITE" id="PS51186">
    <property type="entry name" value="GNAT"/>
    <property type="match status" value="1"/>
</dbReference>
<dbReference type="SUPFAM" id="SSF55729">
    <property type="entry name" value="Acyl-CoA N-acyltransferases (Nat)"/>
    <property type="match status" value="1"/>
</dbReference>
<sequence length="187" mass="20234">MSATLTTPPSLLCIRAATEADIPPITTIYGQHVREGSASFETEAPDREEMARRRAALVEGGYPYLVAEEGGEIMGYAYAGAYRPRVAYRNTVENSIYLRPDAAGRGIGSQLLAALVSACEARGFRQMVAVVGDSANFASIRLHERHGFRRVGTLEAVGHKHGHWLDIVLLQRRLGEGASSAPQPQDA</sequence>
<dbReference type="InterPro" id="IPR000182">
    <property type="entry name" value="GNAT_dom"/>
</dbReference>
<comment type="caution">
    <text evidence="2">The sequence shown here is derived from an EMBL/GenBank/DDBJ whole genome shotgun (WGS) entry which is preliminary data.</text>
</comment>
<dbReference type="Gene3D" id="3.40.630.30">
    <property type="match status" value="1"/>
</dbReference>
<dbReference type="RefSeq" id="WP_202829140.1">
    <property type="nucleotide sequence ID" value="NZ_JAEUXJ010000038.1"/>
</dbReference>
<proteinExistence type="predicted"/>
<feature type="domain" description="N-acetyltransferase" evidence="1">
    <location>
        <begin position="12"/>
        <end position="171"/>
    </location>
</feature>